<keyword evidence="1" id="KW-0812">Transmembrane</keyword>
<reference evidence="3" key="1">
    <citation type="submission" date="2016-10" db="EMBL/GenBank/DDBJ databases">
        <authorList>
            <person name="Varghese N."/>
        </authorList>
    </citation>
    <scope>NUCLEOTIDE SEQUENCE [LARGE SCALE GENOMIC DNA]</scope>
    <source>
        <strain evidence="3">DSM 17980</strain>
    </source>
</reference>
<name>A0A1I7GDR3_9BACL</name>
<protein>
    <submittedName>
        <fullName evidence="2">Uncharacterized protein</fullName>
    </submittedName>
</protein>
<dbReference type="AlphaFoldDB" id="A0A1I7GDR3"/>
<dbReference type="STRING" id="392015.SAMN05421543_102154"/>
<keyword evidence="3" id="KW-1185">Reference proteome</keyword>
<keyword evidence="1" id="KW-0472">Membrane</keyword>
<dbReference type="EMBL" id="FPBV01000002">
    <property type="protein sequence ID" value="SFU46597.1"/>
    <property type="molecule type" value="Genomic_DNA"/>
</dbReference>
<evidence type="ECO:0000313" key="3">
    <source>
        <dbReference type="Proteomes" id="UP000183508"/>
    </source>
</evidence>
<proteinExistence type="predicted"/>
<accession>A0A1I7GDR3</accession>
<sequence length="37" mass="3948">MEFLNGALNPVVTIALCALFAWRIVRREDGGSNGGAK</sequence>
<feature type="transmembrane region" description="Helical" evidence="1">
    <location>
        <begin position="6"/>
        <end position="25"/>
    </location>
</feature>
<organism evidence="2 3">
    <name type="scientific">Alicyclobacillus macrosporangiidus</name>
    <dbReference type="NCBI Taxonomy" id="392015"/>
    <lineage>
        <taxon>Bacteria</taxon>
        <taxon>Bacillati</taxon>
        <taxon>Bacillota</taxon>
        <taxon>Bacilli</taxon>
        <taxon>Bacillales</taxon>
        <taxon>Alicyclobacillaceae</taxon>
        <taxon>Alicyclobacillus</taxon>
    </lineage>
</organism>
<evidence type="ECO:0000313" key="2">
    <source>
        <dbReference type="EMBL" id="SFU46597.1"/>
    </source>
</evidence>
<gene>
    <name evidence="2" type="ORF">SAMN05421543_102154</name>
</gene>
<dbReference type="Proteomes" id="UP000183508">
    <property type="component" value="Unassembled WGS sequence"/>
</dbReference>
<keyword evidence="1" id="KW-1133">Transmembrane helix</keyword>
<evidence type="ECO:0000256" key="1">
    <source>
        <dbReference type="SAM" id="Phobius"/>
    </source>
</evidence>